<dbReference type="PANTHER" id="PTHR43084">
    <property type="entry name" value="PERSULFIDE DIOXYGENASE ETHE1"/>
    <property type="match status" value="1"/>
</dbReference>
<dbReference type="Proteomes" id="UP000316079">
    <property type="component" value="Unassembled WGS sequence"/>
</dbReference>
<dbReference type="Gene3D" id="3.60.15.10">
    <property type="entry name" value="Ribonuclease Z/Hydroxyacylglutathione hydrolase-like"/>
    <property type="match status" value="1"/>
</dbReference>
<dbReference type="InterPro" id="IPR051682">
    <property type="entry name" value="Mito_Persulfide_Diox"/>
</dbReference>
<dbReference type="GO" id="GO:0005739">
    <property type="term" value="C:mitochondrion"/>
    <property type="evidence" value="ECO:0007669"/>
    <property type="project" value="TreeGrafter"/>
</dbReference>
<dbReference type="AlphaFoldDB" id="A0A553MKJ2"/>
<dbReference type="PANTHER" id="PTHR43084:SF1">
    <property type="entry name" value="PERSULFIDE DIOXYGENASE ETHE1, MITOCHONDRIAL"/>
    <property type="match status" value="1"/>
</dbReference>
<keyword evidence="2" id="KW-1185">Reference proteome</keyword>
<dbReference type="GO" id="GO:0070813">
    <property type="term" value="P:hydrogen sulfide metabolic process"/>
    <property type="evidence" value="ECO:0007669"/>
    <property type="project" value="TreeGrafter"/>
</dbReference>
<evidence type="ECO:0000313" key="2">
    <source>
        <dbReference type="Proteomes" id="UP000316079"/>
    </source>
</evidence>
<accession>A0A553MKJ2</accession>
<dbReference type="InterPro" id="IPR036866">
    <property type="entry name" value="RibonucZ/Hydroxyglut_hydro"/>
</dbReference>
<protein>
    <recommendedName>
        <fullName evidence="3">Metallo-beta-lactamase domain-containing protein</fullName>
    </recommendedName>
</protein>
<evidence type="ECO:0000313" key="1">
    <source>
        <dbReference type="EMBL" id="TRY53693.1"/>
    </source>
</evidence>
<reference evidence="1 2" key="1">
    <citation type="journal article" date="2019" name="Sci. Data">
        <title>Hybrid genome assembly and annotation of Danionella translucida.</title>
        <authorList>
            <person name="Kadobianskyi M."/>
            <person name="Schulze L."/>
            <person name="Schuelke M."/>
            <person name="Judkewitz B."/>
        </authorList>
    </citation>
    <scope>NUCLEOTIDE SEQUENCE [LARGE SCALE GENOMIC DNA]</scope>
    <source>
        <strain evidence="1 2">Bolton</strain>
    </source>
</reference>
<name>A0A553MKJ2_9TELE</name>
<dbReference type="GO" id="GO:0006749">
    <property type="term" value="P:glutathione metabolic process"/>
    <property type="evidence" value="ECO:0007669"/>
    <property type="project" value="TreeGrafter"/>
</dbReference>
<organism evidence="1 2">
    <name type="scientific">Danionella cerebrum</name>
    <dbReference type="NCBI Taxonomy" id="2873325"/>
    <lineage>
        <taxon>Eukaryota</taxon>
        <taxon>Metazoa</taxon>
        <taxon>Chordata</taxon>
        <taxon>Craniata</taxon>
        <taxon>Vertebrata</taxon>
        <taxon>Euteleostomi</taxon>
        <taxon>Actinopterygii</taxon>
        <taxon>Neopterygii</taxon>
        <taxon>Teleostei</taxon>
        <taxon>Ostariophysi</taxon>
        <taxon>Cypriniformes</taxon>
        <taxon>Danionidae</taxon>
        <taxon>Danioninae</taxon>
        <taxon>Danionella</taxon>
    </lineage>
</organism>
<dbReference type="OrthoDB" id="449487at2759"/>
<evidence type="ECO:0008006" key="3">
    <source>
        <dbReference type="Google" id="ProtNLM"/>
    </source>
</evidence>
<comment type="caution">
    <text evidence="1">The sequence shown here is derived from an EMBL/GenBank/DDBJ whole genome shotgun (WGS) entry which is preliminary data.</text>
</comment>
<dbReference type="GO" id="GO:0050313">
    <property type="term" value="F:sulfur dioxygenase activity"/>
    <property type="evidence" value="ECO:0007669"/>
    <property type="project" value="TreeGrafter"/>
</dbReference>
<dbReference type="EMBL" id="SRMA01027478">
    <property type="protein sequence ID" value="TRY53693.1"/>
    <property type="molecule type" value="Genomic_DNA"/>
</dbReference>
<sequence length="120" mass="13665">MSSSLLNRVKPAVSFALRHRWIRRKLSGPEQTLAASKRLYSGLMEPRAPLFRQLFEAESCTYTYLLADAETREAVLIDPVLETVDRDLQLIDQLQLRLIVACEYGSAQNNRKQELFPAGV</sequence>
<gene>
    <name evidence="1" type="ORF">DNTS_024432</name>
</gene>
<proteinExistence type="predicted"/>